<keyword evidence="6" id="KW-1185">Reference proteome</keyword>
<evidence type="ECO:0000256" key="3">
    <source>
        <dbReference type="SAM" id="Phobius"/>
    </source>
</evidence>
<gene>
    <name evidence="5" type="ORF">AB1Y20_014079</name>
</gene>
<protein>
    <recommendedName>
        <fullName evidence="4">Cyclic nucleotide-binding domain-containing protein</fullName>
    </recommendedName>
</protein>
<feature type="repeat" description="ANK" evidence="1">
    <location>
        <begin position="1243"/>
        <end position="1275"/>
    </location>
</feature>
<feature type="repeat" description="ANK" evidence="1">
    <location>
        <begin position="1177"/>
        <end position="1209"/>
    </location>
</feature>
<feature type="repeat" description="ANK" evidence="1">
    <location>
        <begin position="979"/>
        <end position="1011"/>
    </location>
</feature>
<dbReference type="Gene3D" id="1.10.287.630">
    <property type="entry name" value="Helix hairpin bin"/>
    <property type="match status" value="1"/>
</dbReference>
<feature type="transmembrane region" description="Helical" evidence="3">
    <location>
        <begin position="390"/>
        <end position="408"/>
    </location>
</feature>
<keyword evidence="1" id="KW-0040">ANK repeat</keyword>
<dbReference type="Gene3D" id="1.25.40.20">
    <property type="entry name" value="Ankyrin repeat-containing domain"/>
    <property type="match status" value="8"/>
</dbReference>
<reference evidence="5 6" key="1">
    <citation type="journal article" date="2024" name="Science">
        <title>Giant polyketide synthase enzymes in the biosynthesis of giant marine polyether toxins.</title>
        <authorList>
            <person name="Fallon T.R."/>
            <person name="Shende V.V."/>
            <person name="Wierzbicki I.H."/>
            <person name="Pendleton A.L."/>
            <person name="Watervoot N.F."/>
            <person name="Auber R.P."/>
            <person name="Gonzalez D.J."/>
            <person name="Wisecaver J.H."/>
            <person name="Moore B.S."/>
        </authorList>
    </citation>
    <scope>NUCLEOTIDE SEQUENCE [LARGE SCALE GENOMIC DNA]</scope>
    <source>
        <strain evidence="5 6">12B1</strain>
    </source>
</reference>
<feature type="compositionally biased region" description="Basic and acidic residues" evidence="2">
    <location>
        <begin position="136"/>
        <end position="146"/>
    </location>
</feature>
<dbReference type="InterPro" id="IPR014710">
    <property type="entry name" value="RmlC-like_jellyroll"/>
</dbReference>
<dbReference type="InterPro" id="IPR045319">
    <property type="entry name" value="KAT/AKT"/>
</dbReference>
<feature type="transmembrane region" description="Helical" evidence="3">
    <location>
        <begin position="451"/>
        <end position="472"/>
    </location>
</feature>
<dbReference type="InterPro" id="IPR018490">
    <property type="entry name" value="cNMP-bd_dom_sf"/>
</dbReference>
<feature type="transmembrane region" description="Helical" evidence="3">
    <location>
        <begin position="267"/>
        <end position="284"/>
    </location>
</feature>
<dbReference type="SUPFAM" id="SSF81324">
    <property type="entry name" value="Voltage-gated potassium channels"/>
    <property type="match status" value="1"/>
</dbReference>
<dbReference type="Pfam" id="PF12796">
    <property type="entry name" value="Ank_2"/>
    <property type="match status" value="8"/>
</dbReference>
<feature type="repeat" description="ANK" evidence="1">
    <location>
        <begin position="1078"/>
        <end position="1110"/>
    </location>
</feature>
<dbReference type="SUPFAM" id="SSF48403">
    <property type="entry name" value="Ankyrin repeat"/>
    <property type="match status" value="2"/>
</dbReference>
<proteinExistence type="predicted"/>
<dbReference type="Gene3D" id="2.60.120.10">
    <property type="entry name" value="Jelly Rolls"/>
    <property type="match status" value="1"/>
</dbReference>
<sequence length="1626" mass="179431">MPEQTPLEWKNTQHVHSFESPAFLTKAPIRPLPAETLPPQAKRASGTRQAPPSSLSRQDNGQSATRSPKVSRTVRDAPHGSQSPAISKRSRAESAHGSPKAPARHRRESVGPQGAHSPKAGRDSVIRNLGSGTKRRTFDDLRDVKNKGMNSAGGLRRSLERGQSGHKYAESCASGESRHSRHHISHAKRDHGKWFVDEDGLLAADRPLPVVIMWYIFVMPTIFLQRMLHKWWQDGLLTLALETICGYWYMYSLPIQLAFANPVKFDILYVISYALDGCLLLKRLHPIMVNAKKLLPSLGALMKLMARRSGSPAVAVAPEVGDNKGSLRNLHGSLRNLHGSLRNLHGSLRRAGSNLDSFQIAQAQKENIARIAAERKRRLERQRQQTRNQLLRGLLHIIPFLPFDIFFWGGDLTFLVPYIRLVKLLYAPRMVNSFHSSVEISQLASFNVSRYFRIAIVFVYCSHWMACLLFFVSDRDVADHYRTAPWKLGPTDRNRTLDPADTASYLWASYWSVMSLTANNIDVIETGGRSWEIMVAIITVVCSTLCFMYMNSNITSLIMRHTQVLETYRQRLSQVDGYLHRNQVSKEVRRSVKLHFRMTLDNNEAKDKELLDQMPHTLRRQVLYDIHMRTMRRASLFFGVDPMMLQHLCNVVKRVTLLPGSLLCNEGDVMTEMYFLEQGSLLMYAELSDSDSSSSVSGDDDVKPIEGLDELVEEDLTTSFTSGKAPVEGNAQNHMQNGVLAMTDKLKAEEVPLEEEEDLTTTVETPGTAVATISFMFGMRQEVTVEAIKMSTCLVLGKESYLTVLKDFPEATKKVHANITSDLKARQKFSVIDAITALVNPSDKVAKINDVIVACQSGDLQQLQKIVGHERELLAESDFDGRSCLHFAAAGGHCALVQWLCSCNVQLDKIDGSGKTALDYAVQRGHIDVVEALCSKGAELGWNAAEEGYQLCDFLRQGLLPKISLLLDCGVSPNSTTFDQRSVLHHAAADGNVRAVELLINREADVNLRDRNGCTPLRDAVRADQAKVALMIRKAGGQLGMDDSELNHALCDHVKSANEAGLRLLIECGADVNVTSPEGRTALHTVALFGNLTMAKMLVEAGAKVDAADRLGATPLRDALRGGFKELASFLRANGGSVGLGDTETFLELCSLARSGDTATLETLLQCGASVDAADPDKRTCLHFAASEGNLAAVDSLLAHNALVNAKDRWGNTPLREAVREGHKAVAKRLRDRGGTLDLSGEETASELCKLTRSGSLDLLKMMLQSGASVNATDHDQRSCMHFAAAVGNIPIVVALLAADADPNLKDRWGTTPLVDALRNNHMEMAEFLHSNGGELEWDELQTAAELCKLARRGSLDLLKTMLECGADINAADYDFRTCLHVAASEGALKLVEALIAEEADINYKDRWGGTPLRDAVRHGHWKVASAIHEEGGDLGFNEVEAAQELSELTMSGSTDQLRTMILCGINVNAADYDKRTPLHIAASKGELHILEALIDAGAEVNALDNWGNSPLQDAVYSKNEDCMLKLISVGAELRMDTTKLAFQMCSLAREGKSESIESYLKCGVDVNIRDYDYRTPLHVAASEGHKAIVKKLIEWKAENSIQDRWGSTPILEATKHNWDFSIWVA</sequence>
<dbReference type="PRINTS" id="PR01415">
    <property type="entry name" value="ANKYRIN"/>
</dbReference>
<dbReference type="GO" id="GO:0005249">
    <property type="term" value="F:voltage-gated potassium channel activity"/>
    <property type="evidence" value="ECO:0007669"/>
    <property type="project" value="InterPro"/>
</dbReference>
<accession>A0AB34IHH8</accession>
<dbReference type="PROSITE" id="PS50297">
    <property type="entry name" value="ANK_REP_REGION"/>
    <property type="match status" value="8"/>
</dbReference>
<feature type="repeat" description="ANK" evidence="1">
    <location>
        <begin position="913"/>
        <end position="940"/>
    </location>
</feature>
<feature type="repeat" description="ANK" evidence="1">
    <location>
        <begin position="1474"/>
        <end position="1506"/>
    </location>
</feature>
<dbReference type="SUPFAM" id="SSF51206">
    <property type="entry name" value="cAMP-binding domain-like"/>
    <property type="match status" value="1"/>
</dbReference>
<feature type="region of interest" description="Disordered" evidence="2">
    <location>
        <begin position="1"/>
        <end position="185"/>
    </location>
</feature>
<feature type="repeat" description="ANK" evidence="1">
    <location>
        <begin position="1276"/>
        <end position="1308"/>
    </location>
</feature>
<keyword evidence="3" id="KW-0812">Transmembrane</keyword>
<evidence type="ECO:0000313" key="6">
    <source>
        <dbReference type="Proteomes" id="UP001515480"/>
    </source>
</evidence>
<keyword evidence="3" id="KW-1133">Transmembrane helix</keyword>
<feature type="domain" description="Cyclic nucleotide-binding" evidence="4">
    <location>
        <begin position="636"/>
        <end position="681"/>
    </location>
</feature>
<dbReference type="InterPro" id="IPR036770">
    <property type="entry name" value="Ankyrin_rpt-contain_sf"/>
</dbReference>
<dbReference type="Proteomes" id="UP001515480">
    <property type="component" value="Unassembled WGS sequence"/>
</dbReference>
<feature type="compositionally biased region" description="Polar residues" evidence="2">
    <location>
        <begin position="46"/>
        <end position="70"/>
    </location>
</feature>
<dbReference type="PROSITE" id="PS50042">
    <property type="entry name" value="CNMP_BINDING_3"/>
    <property type="match status" value="1"/>
</dbReference>
<dbReference type="PANTHER" id="PTHR45743:SF2">
    <property type="entry name" value="POTASSIUM CHANNEL AKT1"/>
    <property type="match status" value="1"/>
</dbReference>
<dbReference type="SMART" id="SM00248">
    <property type="entry name" value="ANK"/>
    <property type="match status" value="19"/>
</dbReference>
<dbReference type="InterPro" id="IPR002110">
    <property type="entry name" value="Ankyrin_rpt"/>
</dbReference>
<feature type="repeat" description="ANK" evidence="1">
    <location>
        <begin position="1210"/>
        <end position="1242"/>
    </location>
</feature>
<feature type="transmembrane region" description="Helical" evidence="3">
    <location>
        <begin position="533"/>
        <end position="550"/>
    </location>
</feature>
<dbReference type="PANTHER" id="PTHR45743">
    <property type="entry name" value="POTASSIUM CHANNEL AKT1"/>
    <property type="match status" value="1"/>
</dbReference>
<feature type="repeat" description="ANK" evidence="1">
    <location>
        <begin position="1375"/>
        <end position="1407"/>
    </location>
</feature>
<dbReference type="CDD" id="cd00038">
    <property type="entry name" value="CAP_ED"/>
    <property type="match status" value="1"/>
</dbReference>
<name>A0AB34IHH8_PRYPA</name>
<feature type="transmembrane region" description="Helical" evidence="3">
    <location>
        <begin position="207"/>
        <end position="224"/>
    </location>
</feature>
<feature type="transmembrane region" description="Helical" evidence="3">
    <location>
        <begin position="236"/>
        <end position="255"/>
    </location>
</feature>
<keyword evidence="3" id="KW-0472">Membrane</keyword>
<feature type="repeat" description="ANK" evidence="1">
    <location>
        <begin position="1573"/>
        <end position="1605"/>
    </location>
</feature>
<dbReference type="Gene3D" id="1.10.287.70">
    <property type="match status" value="1"/>
</dbReference>
<evidence type="ECO:0000256" key="1">
    <source>
        <dbReference type="PROSITE-ProRule" id="PRU00023"/>
    </source>
</evidence>
<evidence type="ECO:0000259" key="4">
    <source>
        <dbReference type="PROSITE" id="PS50042"/>
    </source>
</evidence>
<evidence type="ECO:0000313" key="5">
    <source>
        <dbReference type="EMBL" id="KAL1498770.1"/>
    </source>
</evidence>
<dbReference type="InterPro" id="IPR000595">
    <property type="entry name" value="cNMP-bd_dom"/>
</dbReference>
<organism evidence="5 6">
    <name type="scientific">Prymnesium parvum</name>
    <name type="common">Toxic golden alga</name>
    <dbReference type="NCBI Taxonomy" id="97485"/>
    <lineage>
        <taxon>Eukaryota</taxon>
        <taxon>Haptista</taxon>
        <taxon>Haptophyta</taxon>
        <taxon>Prymnesiophyceae</taxon>
        <taxon>Prymnesiales</taxon>
        <taxon>Prymnesiaceae</taxon>
        <taxon>Prymnesium</taxon>
    </lineage>
</organism>
<evidence type="ECO:0000256" key="2">
    <source>
        <dbReference type="SAM" id="MobiDB-lite"/>
    </source>
</evidence>
<comment type="caution">
    <text evidence="5">The sequence shown here is derived from an EMBL/GenBank/DDBJ whole genome shotgun (WGS) entry which is preliminary data.</text>
</comment>
<dbReference type="PROSITE" id="PS50088">
    <property type="entry name" value="ANK_REPEAT"/>
    <property type="match status" value="10"/>
</dbReference>
<dbReference type="EMBL" id="JBGBPQ010000027">
    <property type="protein sequence ID" value="KAL1498770.1"/>
    <property type="molecule type" value="Genomic_DNA"/>
</dbReference>